<evidence type="ECO:0000256" key="6">
    <source>
        <dbReference type="ARBA" id="ARBA00023136"/>
    </source>
</evidence>
<evidence type="ECO:0000256" key="7">
    <source>
        <dbReference type="RuleBase" id="RU003879"/>
    </source>
</evidence>
<dbReference type="Proteomes" id="UP000218113">
    <property type="component" value="Unassembled WGS sequence"/>
</dbReference>
<gene>
    <name evidence="9" type="ORF">COB67_05215</name>
</gene>
<dbReference type="GO" id="GO:0005886">
    <property type="term" value="C:plasma membrane"/>
    <property type="evidence" value="ECO:0007669"/>
    <property type="project" value="UniProtKB-SubCell"/>
</dbReference>
<keyword evidence="7" id="KW-0813">Transport</keyword>
<accession>A0A2A4T791</accession>
<comment type="similarity">
    <text evidence="2 7">Belongs to the ExbD/TolR family.</text>
</comment>
<evidence type="ECO:0000256" key="3">
    <source>
        <dbReference type="ARBA" id="ARBA00022475"/>
    </source>
</evidence>
<evidence type="ECO:0000313" key="9">
    <source>
        <dbReference type="EMBL" id="PCI28985.1"/>
    </source>
</evidence>
<name>A0A2A4T791_9DELT</name>
<reference evidence="10" key="1">
    <citation type="submission" date="2017-08" db="EMBL/GenBank/DDBJ databases">
        <title>A dynamic microbial community with high functional redundancy inhabits the cold, oxic subseafloor aquifer.</title>
        <authorList>
            <person name="Tully B.J."/>
            <person name="Wheat C.G."/>
            <person name="Glazer B.T."/>
            <person name="Huber J.A."/>
        </authorList>
    </citation>
    <scope>NUCLEOTIDE SEQUENCE [LARGE SCALE GENOMIC DNA]</scope>
</reference>
<keyword evidence="5 8" id="KW-1133">Transmembrane helix</keyword>
<evidence type="ECO:0000256" key="4">
    <source>
        <dbReference type="ARBA" id="ARBA00022692"/>
    </source>
</evidence>
<organism evidence="9 10">
    <name type="scientific">SAR324 cluster bacterium</name>
    <dbReference type="NCBI Taxonomy" id="2024889"/>
    <lineage>
        <taxon>Bacteria</taxon>
        <taxon>Deltaproteobacteria</taxon>
        <taxon>SAR324 cluster</taxon>
    </lineage>
</organism>
<evidence type="ECO:0000256" key="1">
    <source>
        <dbReference type="ARBA" id="ARBA00004162"/>
    </source>
</evidence>
<keyword evidence="7" id="KW-0653">Protein transport</keyword>
<protein>
    <submittedName>
        <fullName evidence="9">Biopolymer transporter ExbD</fullName>
    </submittedName>
</protein>
<dbReference type="EMBL" id="NVSR01000022">
    <property type="protein sequence ID" value="PCI28985.1"/>
    <property type="molecule type" value="Genomic_DNA"/>
</dbReference>
<dbReference type="AlphaFoldDB" id="A0A2A4T791"/>
<dbReference type="PANTHER" id="PTHR30558">
    <property type="entry name" value="EXBD MEMBRANE COMPONENT OF PMF-DRIVEN MACROMOLECULE IMPORT SYSTEM"/>
    <property type="match status" value="1"/>
</dbReference>
<dbReference type="GO" id="GO:0015031">
    <property type="term" value="P:protein transport"/>
    <property type="evidence" value="ECO:0007669"/>
    <property type="project" value="UniProtKB-KW"/>
</dbReference>
<keyword evidence="3" id="KW-1003">Cell membrane</keyword>
<dbReference type="Pfam" id="PF02472">
    <property type="entry name" value="ExbD"/>
    <property type="match status" value="1"/>
</dbReference>
<keyword evidence="6 8" id="KW-0472">Membrane</keyword>
<proteinExistence type="inferred from homology"/>
<comment type="subcellular location">
    <subcellularLocation>
        <location evidence="1">Cell membrane</location>
        <topology evidence="1">Single-pass membrane protein</topology>
    </subcellularLocation>
    <subcellularLocation>
        <location evidence="7">Cell membrane</location>
        <topology evidence="7">Single-pass type II membrane protein</topology>
    </subcellularLocation>
</comment>
<comment type="caution">
    <text evidence="9">The sequence shown here is derived from an EMBL/GenBank/DDBJ whole genome shotgun (WGS) entry which is preliminary data.</text>
</comment>
<evidence type="ECO:0000313" key="10">
    <source>
        <dbReference type="Proteomes" id="UP000218113"/>
    </source>
</evidence>
<feature type="transmembrane region" description="Helical" evidence="8">
    <location>
        <begin position="12"/>
        <end position="31"/>
    </location>
</feature>
<sequence length="136" mass="15521">MQFKKRETKRLTLDLTPLIDVIFLLLIFFMVSTTFPESPGIKVKLPLSDTQAPPQKEQSLAITITEKNVLYVNGSLVERENLREALIKAQQETRQDLLIIRADGQVKHEFVVYVMDTARKAGIKKLSIATKKPKKK</sequence>
<evidence type="ECO:0000256" key="2">
    <source>
        <dbReference type="ARBA" id="ARBA00005811"/>
    </source>
</evidence>
<evidence type="ECO:0000256" key="5">
    <source>
        <dbReference type="ARBA" id="ARBA00022989"/>
    </source>
</evidence>
<dbReference type="Gene3D" id="3.30.420.270">
    <property type="match status" value="1"/>
</dbReference>
<dbReference type="InterPro" id="IPR003400">
    <property type="entry name" value="ExbD"/>
</dbReference>
<keyword evidence="4 7" id="KW-0812">Transmembrane</keyword>
<dbReference type="GO" id="GO:0022857">
    <property type="term" value="F:transmembrane transporter activity"/>
    <property type="evidence" value="ECO:0007669"/>
    <property type="project" value="InterPro"/>
</dbReference>
<evidence type="ECO:0000256" key="8">
    <source>
        <dbReference type="SAM" id="Phobius"/>
    </source>
</evidence>